<keyword evidence="7" id="KW-1185">Reference proteome</keyword>
<evidence type="ECO:0000256" key="1">
    <source>
        <dbReference type="ARBA" id="ARBA00022692"/>
    </source>
</evidence>
<dbReference type="GO" id="GO:0022857">
    <property type="term" value="F:transmembrane transporter activity"/>
    <property type="evidence" value="ECO:0007669"/>
    <property type="project" value="InterPro"/>
</dbReference>
<feature type="transmembrane region" description="Helical" evidence="4">
    <location>
        <begin position="78"/>
        <end position="97"/>
    </location>
</feature>
<reference evidence="6 7" key="1">
    <citation type="submission" date="2018-07" db="EMBL/GenBank/DDBJ databases">
        <title>Venubactetium sediminum gen. nov., sp. nov., isolated from a marine solar saltern.</title>
        <authorList>
            <person name="Wang S."/>
        </authorList>
    </citation>
    <scope>NUCLEOTIDE SEQUENCE [LARGE SCALE GENOMIC DNA]</scope>
    <source>
        <strain evidence="6 7">WD2A32</strain>
    </source>
</reference>
<feature type="transmembrane region" description="Helical" evidence="4">
    <location>
        <begin position="12"/>
        <end position="30"/>
    </location>
</feature>
<dbReference type="InterPro" id="IPR036259">
    <property type="entry name" value="MFS_trans_sf"/>
</dbReference>
<dbReference type="EMBL" id="QPMH01000002">
    <property type="protein sequence ID" value="RDD63325.1"/>
    <property type="molecule type" value="Genomic_DNA"/>
</dbReference>
<comment type="caution">
    <text evidence="6">The sequence shown here is derived from an EMBL/GenBank/DDBJ whole genome shotgun (WGS) entry which is preliminary data.</text>
</comment>
<dbReference type="PANTHER" id="PTHR23537:SF1">
    <property type="entry name" value="SUGAR TRANSPORTER"/>
    <property type="match status" value="1"/>
</dbReference>
<dbReference type="GO" id="GO:0005886">
    <property type="term" value="C:plasma membrane"/>
    <property type="evidence" value="ECO:0007669"/>
    <property type="project" value="TreeGrafter"/>
</dbReference>
<keyword evidence="3 4" id="KW-0472">Membrane</keyword>
<feature type="transmembrane region" description="Helical" evidence="4">
    <location>
        <begin position="248"/>
        <end position="270"/>
    </location>
</feature>
<sequence>MDASDRVSAYRIFAGTASVLIGIGLARFAYTPLIPGLVENGWFTGTQAAYLGAANLFGYLLGAFAAHRLSVMAGAGRVVRAGLFVAILSFVACAWPLPFVWFFFWRLLAGIAGAALMVVGPSTILSQAPPRQRAAAGAYVFTGVGLGILLSATIVPALAATGLTATWLSLAGTSLLLTAATWRAWRPTAGGSDNDQGSRAPRAHVQVPLAAIPVILAYGFDAIGFVPHTVFWVDFLARERELGIEAASIQWAVFGTGAALGPFLAGRVVARLGWHVSLSLAYLLKAMAVGLPLVAVSMTATTISSFVVGALVPALVVLTSGRLVELVGPHLQTRIWGWATGVFAAAQAAAGYGLAGLFGLWGSYRPLYEIATVALAVALALALVSPRLAGQRTFSG</sequence>
<evidence type="ECO:0000256" key="4">
    <source>
        <dbReference type="SAM" id="Phobius"/>
    </source>
</evidence>
<feature type="transmembrane region" description="Helical" evidence="4">
    <location>
        <begin position="282"/>
        <end position="300"/>
    </location>
</feature>
<feature type="transmembrane region" description="Helical" evidence="4">
    <location>
        <begin position="306"/>
        <end position="324"/>
    </location>
</feature>
<dbReference type="InterPro" id="IPR010645">
    <property type="entry name" value="MFS_4"/>
</dbReference>
<dbReference type="Gene3D" id="1.20.1250.20">
    <property type="entry name" value="MFS general substrate transporter like domains"/>
    <property type="match status" value="1"/>
</dbReference>
<dbReference type="Pfam" id="PF06779">
    <property type="entry name" value="MFS_4"/>
    <property type="match status" value="1"/>
</dbReference>
<feature type="transmembrane region" description="Helical" evidence="4">
    <location>
        <begin position="367"/>
        <end position="384"/>
    </location>
</feature>
<dbReference type="RefSeq" id="WP_114580835.1">
    <property type="nucleotide sequence ID" value="NZ_QPMH01000002.1"/>
</dbReference>
<dbReference type="PANTHER" id="PTHR23537">
    <property type="match status" value="1"/>
</dbReference>
<evidence type="ECO:0000259" key="5">
    <source>
        <dbReference type="PROSITE" id="PS50850"/>
    </source>
</evidence>
<accession>A0A369TG10</accession>
<organism evidence="6 7">
    <name type="scientific">Ferruginivarius sediminum</name>
    <dbReference type="NCBI Taxonomy" id="2661937"/>
    <lineage>
        <taxon>Bacteria</taxon>
        <taxon>Pseudomonadati</taxon>
        <taxon>Pseudomonadota</taxon>
        <taxon>Alphaproteobacteria</taxon>
        <taxon>Rhodospirillales</taxon>
        <taxon>Rhodospirillaceae</taxon>
        <taxon>Ferruginivarius</taxon>
    </lineage>
</organism>
<evidence type="ECO:0000256" key="2">
    <source>
        <dbReference type="ARBA" id="ARBA00022989"/>
    </source>
</evidence>
<dbReference type="AlphaFoldDB" id="A0A369TG10"/>
<dbReference type="PROSITE" id="PS50850">
    <property type="entry name" value="MFS"/>
    <property type="match status" value="1"/>
</dbReference>
<feature type="transmembrane region" description="Helical" evidence="4">
    <location>
        <begin position="336"/>
        <end position="361"/>
    </location>
</feature>
<gene>
    <name evidence="6" type="ORF">DRB17_02430</name>
</gene>
<keyword evidence="2 4" id="KW-1133">Transmembrane helix</keyword>
<dbReference type="Proteomes" id="UP000253941">
    <property type="component" value="Unassembled WGS sequence"/>
</dbReference>
<feature type="domain" description="Major facilitator superfamily (MFS) profile" evidence="5">
    <location>
        <begin position="10"/>
        <end position="389"/>
    </location>
</feature>
<dbReference type="SUPFAM" id="SSF103473">
    <property type="entry name" value="MFS general substrate transporter"/>
    <property type="match status" value="1"/>
</dbReference>
<evidence type="ECO:0000256" key="3">
    <source>
        <dbReference type="ARBA" id="ARBA00023136"/>
    </source>
</evidence>
<name>A0A369TG10_9PROT</name>
<evidence type="ECO:0000313" key="7">
    <source>
        <dbReference type="Proteomes" id="UP000253941"/>
    </source>
</evidence>
<feature type="transmembrane region" description="Helical" evidence="4">
    <location>
        <begin position="205"/>
        <end position="228"/>
    </location>
</feature>
<keyword evidence="1 4" id="KW-0812">Transmembrane</keyword>
<feature type="transmembrane region" description="Helical" evidence="4">
    <location>
        <begin position="103"/>
        <end position="125"/>
    </location>
</feature>
<proteinExistence type="predicted"/>
<evidence type="ECO:0000313" key="6">
    <source>
        <dbReference type="EMBL" id="RDD63325.1"/>
    </source>
</evidence>
<dbReference type="InterPro" id="IPR020846">
    <property type="entry name" value="MFS_dom"/>
</dbReference>
<feature type="transmembrane region" description="Helical" evidence="4">
    <location>
        <begin position="42"/>
        <end position="66"/>
    </location>
</feature>
<feature type="transmembrane region" description="Helical" evidence="4">
    <location>
        <begin position="165"/>
        <end position="185"/>
    </location>
</feature>
<protein>
    <submittedName>
        <fullName evidence="6">YbfB/YjiJ family MFS transporter</fullName>
    </submittedName>
</protein>
<feature type="transmembrane region" description="Helical" evidence="4">
    <location>
        <begin position="137"/>
        <end position="159"/>
    </location>
</feature>